<feature type="compositionally biased region" description="Basic and acidic residues" evidence="1">
    <location>
        <begin position="26"/>
        <end position="45"/>
    </location>
</feature>
<feature type="region of interest" description="Disordered" evidence="1">
    <location>
        <begin position="1"/>
        <end position="143"/>
    </location>
</feature>
<dbReference type="AlphaFoldDB" id="A0A135UNL2"/>
<evidence type="ECO:0000313" key="2">
    <source>
        <dbReference type="EMBL" id="KXH61983.1"/>
    </source>
</evidence>
<protein>
    <submittedName>
        <fullName evidence="2">Uncharacterized protein</fullName>
    </submittedName>
</protein>
<dbReference type="EMBL" id="JFFI01001221">
    <property type="protein sequence ID" value="KXH61983.1"/>
    <property type="molecule type" value="Genomic_DNA"/>
</dbReference>
<evidence type="ECO:0000313" key="3">
    <source>
        <dbReference type="Proteomes" id="UP000070121"/>
    </source>
</evidence>
<sequence length="182" mass="19142">MDLPGAQGHQGAPIPKPPPVVASGLDEDKHGDEPAKDKNQLKVSDEAAIAFTEGHDGTLASSKQADRDVRPLAASTDPPPPGDQDHHEDPEPIVESDVGGGQLMGLEASGLGLTYKPPHPQSSTQKRRTMNPSGAWGGGVSGGSLLLPDHNDKEAIFPSIVKVLEVSVGPEVLDWDLRFKTM</sequence>
<keyword evidence="3" id="KW-1185">Reference proteome</keyword>
<evidence type="ECO:0000256" key="1">
    <source>
        <dbReference type="SAM" id="MobiDB-lite"/>
    </source>
</evidence>
<comment type="caution">
    <text evidence="2">The sequence shown here is derived from an EMBL/GenBank/DDBJ whole genome shotgun (WGS) entry which is preliminary data.</text>
</comment>
<gene>
    <name evidence="2" type="ORF">CSAL01_00989</name>
</gene>
<organism evidence="2 3">
    <name type="scientific">Colletotrichum salicis</name>
    <dbReference type="NCBI Taxonomy" id="1209931"/>
    <lineage>
        <taxon>Eukaryota</taxon>
        <taxon>Fungi</taxon>
        <taxon>Dikarya</taxon>
        <taxon>Ascomycota</taxon>
        <taxon>Pezizomycotina</taxon>
        <taxon>Sordariomycetes</taxon>
        <taxon>Hypocreomycetidae</taxon>
        <taxon>Glomerellales</taxon>
        <taxon>Glomerellaceae</taxon>
        <taxon>Colletotrichum</taxon>
        <taxon>Colletotrichum acutatum species complex</taxon>
    </lineage>
</organism>
<proteinExistence type="predicted"/>
<reference evidence="2 3" key="1">
    <citation type="submission" date="2014-02" db="EMBL/GenBank/DDBJ databases">
        <title>The genome sequence of Colletotrichum salicis CBS 607.94.</title>
        <authorList>
            <person name="Baroncelli R."/>
            <person name="Thon M.R."/>
        </authorList>
    </citation>
    <scope>NUCLEOTIDE SEQUENCE [LARGE SCALE GENOMIC DNA]</scope>
    <source>
        <strain evidence="2 3">CBS 607.94</strain>
    </source>
</reference>
<name>A0A135UNL2_9PEZI</name>
<accession>A0A135UNL2</accession>
<dbReference type="Proteomes" id="UP000070121">
    <property type="component" value="Unassembled WGS sequence"/>
</dbReference>